<dbReference type="Pfam" id="PF00076">
    <property type="entry name" value="RRM_1"/>
    <property type="match status" value="1"/>
</dbReference>
<dbReference type="GO" id="GO:0071011">
    <property type="term" value="C:precatalytic spliceosome"/>
    <property type="evidence" value="ECO:0007669"/>
    <property type="project" value="TreeGrafter"/>
</dbReference>
<dbReference type="GO" id="GO:0000398">
    <property type="term" value="P:mRNA splicing, via spliceosome"/>
    <property type="evidence" value="ECO:0007669"/>
    <property type="project" value="TreeGrafter"/>
</dbReference>
<keyword evidence="4" id="KW-0687">Ribonucleoprotein</keyword>
<gene>
    <name evidence="4" type="ORF">TRIUR3_11237</name>
</gene>
<evidence type="ECO:0000256" key="2">
    <source>
        <dbReference type="ARBA" id="ARBA00023242"/>
    </source>
</evidence>
<keyword evidence="3" id="KW-0694">RNA-binding</keyword>
<dbReference type="Gene3D" id="3.30.70.330">
    <property type="match status" value="1"/>
</dbReference>
<dbReference type="EMBL" id="KD173390">
    <property type="protein sequence ID" value="EMS55177.1"/>
    <property type="molecule type" value="Genomic_DNA"/>
</dbReference>
<dbReference type="InterPro" id="IPR051183">
    <property type="entry name" value="U1_U11-U12_snRNP_70-35kDa"/>
</dbReference>
<dbReference type="SUPFAM" id="SSF54928">
    <property type="entry name" value="RNA-binding domain, RBD"/>
    <property type="match status" value="1"/>
</dbReference>
<evidence type="ECO:0000256" key="3">
    <source>
        <dbReference type="PROSITE-ProRule" id="PRU00176"/>
    </source>
</evidence>
<sequence>MGRYGKVKSMRLVRDIVTGASHGYAFVEYETDKEMRRAYEVYVKSKGKLFQDAHHSIIDGSEVIVDYYRQQLMPGWIPRRLGGGLGGKKESGQLRFGGRERPFRAPLRPIPYDELKKLGIPPPPEGRYSMPAYCHGVEWNNAVNSHHHRFPHHLDEKEAMLTGKSRHLLGEYPRTGLIAPTEDREVQLKTKAAHAGAKAAMTTGKNRKGG</sequence>
<name>M7Z5B4_TRIUA</name>
<dbReference type="GO" id="GO:0003729">
    <property type="term" value="F:mRNA binding"/>
    <property type="evidence" value="ECO:0007669"/>
    <property type="project" value="TreeGrafter"/>
</dbReference>
<dbReference type="PANTHER" id="PTHR13952:SF6">
    <property type="entry name" value="U11_U12 SMALL NUCLEAR RIBONUCLEOPROTEIN 35 KDA PROTEIN"/>
    <property type="match status" value="1"/>
</dbReference>
<accession>M7Z5B4</accession>
<comment type="subcellular location">
    <subcellularLocation>
        <location evidence="1">Nucleus</location>
    </subcellularLocation>
</comment>
<keyword evidence="2" id="KW-0539">Nucleus</keyword>
<evidence type="ECO:0000256" key="1">
    <source>
        <dbReference type="ARBA" id="ARBA00004123"/>
    </source>
</evidence>
<reference evidence="4" key="1">
    <citation type="journal article" date="2013" name="Nature">
        <title>Draft genome of the wheat A-genome progenitor Triticum urartu.</title>
        <authorList>
            <person name="Ling H.Q."/>
            <person name="Zhao S."/>
            <person name="Liu D."/>
            <person name="Wang J."/>
            <person name="Sun H."/>
            <person name="Zhang C."/>
            <person name="Fan H."/>
            <person name="Li D."/>
            <person name="Dong L."/>
            <person name="Tao Y."/>
            <person name="Gao C."/>
            <person name="Wu H."/>
            <person name="Li Y."/>
            <person name="Cui Y."/>
            <person name="Guo X."/>
            <person name="Zheng S."/>
            <person name="Wang B."/>
            <person name="Yu K."/>
            <person name="Liang Q."/>
            <person name="Yang W."/>
            <person name="Lou X."/>
            <person name="Chen J."/>
            <person name="Feng M."/>
            <person name="Jian J."/>
            <person name="Zhang X."/>
            <person name="Luo G."/>
            <person name="Jiang Y."/>
            <person name="Liu J."/>
            <person name="Wang Z."/>
            <person name="Sha Y."/>
            <person name="Zhang B."/>
            <person name="Wu H."/>
            <person name="Tang D."/>
            <person name="Shen Q."/>
            <person name="Xue P."/>
            <person name="Zou S."/>
            <person name="Wang X."/>
            <person name="Liu X."/>
            <person name="Wang F."/>
            <person name="Yang Y."/>
            <person name="An X."/>
            <person name="Dong Z."/>
            <person name="Zhang K."/>
            <person name="Zhang X."/>
            <person name="Luo M.C."/>
            <person name="Dvorak J."/>
            <person name="Tong Y."/>
            <person name="Wang J."/>
            <person name="Yang H."/>
            <person name="Li Z."/>
            <person name="Wang D."/>
            <person name="Zhang A."/>
            <person name="Wang J."/>
        </authorList>
    </citation>
    <scope>NUCLEOTIDE SEQUENCE</scope>
</reference>
<proteinExistence type="predicted"/>
<dbReference type="GO" id="GO:0017069">
    <property type="term" value="F:snRNA binding"/>
    <property type="evidence" value="ECO:0007669"/>
    <property type="project" value="TreeGrafter"/>
</dbReference>
<protein>
    <submittedName>
        <fullName evidence="4">U11/U12 small nuclear ribonucleoprotein 35 kDa protein</fullName>
    </submittedName>
</protein>
<organism evidence="4">
    <name type="scientific">Triticum urartu</name>
    <name type="common">Red wild einkorn</name>
    <name type="synonym">Crithodium urartu</name>
    <dbReference type="NCBI Taxonomy" id="4572"/>
    <lineage>
        <taxon>Eukaryota</taxon>
        <taxon>Viridiplantae</taxon>
        <taxon>Streptophyta</taxon>
        <taxon>Embryophyta</taxon>
        <taxon>Tracheophyta</taxon>
        <taxon>Spermatophyta</taxon>
        <taxon>Magnoliopsida</taxon>
        <taxon>Liliopsida</taxon>
        <taxon>Poales</taxon>
        <taxon>Poaceae</taxon>
        <taxon>BOP clade</taxon>
        <taxon>Pooideae</taxon>
        <taxon>Triticodae</taxon>
        <taxon>Triticeae</taxon>
        <taxon>Triticinae</taxon>
        <taxon>Triticum</taxon>
    </lineage>
</organism>
<dbReference type="AlphaFoldDB" id="M7Z5B4"/>
<dbReference type="PROSITE" id="PS50102">
    <property type="entry name" value="RRM"/>
    <property type="match status" value="1"/>
</dbReference>
<dbReference type="FunFam" id="3.30.70.330:FF:000132">
    <property type="entry name" value="Small nuclear ribonucleoprotein U11/U12 subunit 35"/>
    <property type="match status" value="1"/>
</dbReference>
<evidence type="ECO:0000313" key="4">
    <source>
        <dbReference type="EMBL" id="EMS55177.1"/>
    </source>
</evidence>
<dbReference type="PANTHER" id="PTHR13952">
    <property type="entry name" value="U1 SMALL NUCLEAR RIBONUCLEOPROTEIN 70 KD"/>
    <property type="match status" value="1"/>
</dbReference>
<dbReference type="InterPro" id="IPR035979">
    <property type="entry name" value="RBD_domain_sf"/>
</dbReference>
<dbReference type="InterPro" id="IPR000504">
    <property type="entry name" value="RRM_dom"/>
</dbReference>
<dbReference type="STRING" id="4572.M7Z5B4"/>
<dbReference type="eggNOG" id="KOG0113">
    <property type="taxonomic scope" value="Eukaryota"/>
</dbReference>
<dbReference type="InterPro" id="IPR012677">
    <property type="entry name" value="Nucleotide-bd_a/b_plait_sf"/>
</dbReference>